<organism evidence="1 2">
    <name type="scientific">Dendrothele bispora (strain CBS 962.96)</name>
    <dbReference type="NCBI Taxonomy" id="1314807"/>
    <lineage>
        <taxon>Eukaryota</taxon>
        <taxon>Fungi</taxon>
        <taxon>Dikarya</taxon>
        <taxon>Basidiomycota</taxon>
        <taxon>Agaricomycotina</taxon>
        <taxon>Agaricomycetes</taxon>
        <taxon>Agaricomycetidae</taxon>
        <taxon>Agaricales</taxon>
        <taxon>Agaricales incertae sedis</taxon>
        <taxon>Dendrothele</taxon>
    </lineage>
</organism>
<dbReference type="OrthoDB" id="5405745at2759"/>
<dbReference type="EMBL" id="ML179044">
    <property type="protein sequence ID" value="THV06245.1"/>
    <property type="molecule type" value="Genomic_DNA"/>
</dbReference>
<keyword evidence="2" id="KW-1185">Reference proteome</keyword>
<evidence type="ECO:0000313" key="2">
    <source>
        <dbReference type="Proteomes" id="UP000297245"/>
    </source>
</evidence>
<protein>
    <submittedName>
        <fullName evidence="1">Uncharacterized protein</fullName>
    </submittedName>
</protein>
<proteinExistence type="predicted"/>
<accession>A0A4S8MT86</accession>
<sequence length="197" mass="22008">MNWGVFSGVFTNGGILAIDKDNERPSIQIANPLYEALDTLPLFGDSSLFQDLSNSREYHVQWNDLSLRTLFQLFFSIGNLRKVSHEMSFDRLQTLVGSISEHKSICSLVFEGLSIAIHQGGQFLMNLLITTPQTPDGQHPPISYHSGTVKRDYNLSPHKRLSPTKILVFCKFPRTTGLAQSSFLSPCLPLSSEILLP</sequence>
<name>A0A4S8MT86_DENBC</name>
<dbReference type="AlphaFoldDB" id="A0A4S8MT86"/>
<evidence type="ECO:0000313" key="1">
    <source>
        <dbReference type="EMBL" id="THV06245.1"/>
    </source>
</evidence>
<gene>
    <name evidence="1" type="ORF">K435DRAFT_849331</name>
</gene>
<dbReference type="Proteomes" id="UP000297245">
    <property type="component" value="Unassembled WGS sequence"/>
</dbReference>
<reference evidence="1 2" key="1">
    <citation type="journal article" date="2019" name="Nat. Ecol. Evol.">
        <title>Megaphylogeny resolves global patterns of mushroom evolution.</title>
        <authorList>
            <person name="Varga T."/>
            <person name="Krizsan K."/>
            <person name="Foldi C."/>
            <person name="Dima B."/>
            <person name="Sanchez-Garcia M."/>
            <person name="Sanchez-Ramirez S."/>
            <person name="Szollosi G.J."/>
            <person name="Szarkandi J.G."/>
            <person name="Papp V."/>
            <person name="Albert L."/>
            <person name="Andreopoulos W."/>
            <person name="Angelini C."/>
            <person name="Antonin V."/>
            <person name="Barry K.W."/>
            <person name="Bougher N.L."/>
            <person name="Buchanan P."/>
            <person name="Buyck B."/>
            <person name="Bense V."/>
            <person name="Catcheside P."/>
            <person name="Chovatia M."/>
            <person name="Cooper J."/>
            <person name="Damon W."/>
            <person name="Desjardin D."/>
            <person name="Finy P."/>
            <person name="Geml J."/>
            <person name="Haridas S."/>
            <person name="Hughes K."/>
            <person name="Justo A."/>
            <person name="Karasinski D."/>
            <person name="Kautmanova I."/>
            <person name="Kiss B."/>
            <person name="Kocsube S."/>
            <person name="Kotiranta H."/>
            <person name="LaButti K.M."/>
            <person name="Lechner B.E."/>
            <person name="Liimatainen K."/>
            <person name="Lipzen A."/>
            <person name="Lukacs Z."/>
            <person name="Mihaltcheva S."/>
            <person name="Morgado L.N."/>
            <person name="Niskanen T."/>
            <person name="Noordeloos M.E."/>
            <person name="Ohm R.A."/>
            <person name="Ortiz-Santana B."/>
            <person name="Ovrebo C."/>
            <person name="Racz N."/>
            <person name="Riley R."/>
            <person name="Savchenko A."/>
            <person name="Shiryaev A."/>
            <person name="Soop K."/>
            <person name="Spirin V."/>
            <person name="Szebenyi C."/>
            <person name="Tomsovsky M."/>
            <person name="Tulloss R.E."/>
            <person name="Uehling J."/>
            <person name="Grigoriev I.V."/>
            <person name="Vagvolgyi C."/>
            <person name="Papp T."/>
            <person name="Martin F.M."/>
            <person name="Miettinen O."/>
            <person name="Hibbett D.S."/>
            <person name="Nagy L.G."/>
        </authorList>
    </citation>
    <scope>NUCLEOTIDE SEQUENCE [LARGE SCALE GENOMIC DNA]</scope>
    <source>
        <strain evidence="1 2">CBS 962.96</strain>
    </source>
</reference>